<comment type="cofactor">
    <cofactor evidence="1">
        <name>Mg(2+)</name>
        <dbReference type="ChEBI" id="CHEBI:18420"/>
    </cofactor>
</comment>
<dbReference type="CDD" id="cd04677">
    <property type="entry name" value="NUDIX_Hydrolase"/>
    <property type="match status" value="1"/>
</dbReference>
<comment type="caution">
    <text evidence="4">The sequence shown here is derived from an EMBL/GenBank/DDBJ whole genome shotgun (WGS) entry which is preliminary data.</text>
</comment>
<protein>
    <submittedName>
        <fullName evidence="4">NUDIX hydrolase</fullName>
    </submittedName>
</protein>
<evidence type="ECO:0000313" key="5">
    <source>
        <dbReference type="Proteomes" id="UP001597199"/>
    </source>
</evidence>
<dbReference type="Gene3D" id="3.90.79.10">
    <property type="entry name" value="Nucleoside Triphosphate Pyrophosphohydrolase"/>
    <property type="match status" value="1"/>
</dbReference>
<dbReference type="InterPro" id="IPR020476">
    <property type="entry name" value="Nudix_hydrolase"/>
</dbReference>
<dbReference type="SUPFAM" id="SSF55811">
    <property type="entry name" value="Nudix"/>
    <property type="match status" value="1"/>
</dbReference>
<keyword evidence="5" id="KW-1185">Reference proteome</keyword>
<gene>
    <name evidence="4" type="ORF">ACFQ41_07385</name>
</gene>
<evidence type="ECO:0000259" key="3">
    <source>
        <dbReference type="PROSITE" id="PS51462"/>
    </source>
</evidence>
<dbReference type="Proteomes" id="UP001597199">
    <property type="component" value="Unassembled WGS sequence"/>
</dbReference>
<dbReference type="InterPro" id="IPR000086">
    <property type="entry name" value="NUDIX_hydrolase_dom"/>
</dbReference>
<dbReference type="GO" id="GO:0016787">
    <property type="term" value="F:hydrolase activity"/>
    <property type="evidence" value="ECO:0007669"/>
    <property type="project" value="UniProtKB-KW"/>
</dbReference>
<proteinExistence type="predicted"/>
<evidence type="ECO:0000256" key="1">
    <source>
        <dbReference type="ARBA" id="ARBA00001946"/>
    </source>
</evidence>
<dbReference type="PRINTS" id="PR00502">
    <property type="entry name" value="NUDIXFAMILY"/>
</dbReference>
<reference evidence="5" key="1">
    <citation type="journal article" date="2019" name="Int. J. Syst. Evol. Microbiol.">
        <title>The Global Catalogue of Microorganisms (GCM) 10K type strain sequencing project: providing services to taxonomists for standard genome sequencing and annotation.</title>
        <authorList>
            <consortium name="The Broad Institute Genomics Platform"/>
            <consortium name="The Broad Institute Genome Sequencing Center for Infectious Disease"/>
            <person name="Wu L."/>
            <person name="Ma J."/>
        </authorList>
    </citation>
    <scope>NUCLEOTIDE SEQUENCE [LARGE SCALE GENOMIC DNA]</scope>
    <source>
        <strain evidence="5">CCM 9110</strain>
    </source>
</reference>
<dbReference type="RefSeq" id="WP_204118299.1">
    <property type="nucleotide sequence ID" value="NZ_BOLV01000003.1"/>
</dbReference>
<evidence type="ECO:0000256" key="2">
    <source>
        <dbReference type="ARBA" id="ARBA00022801"/>
    </source>
</evidence>
<dbReference type="Pfam" id="PF00293">
    <property type="entry name" value="NUDIX"/>
    <property type="match status" value="1"/>
</dbReference>
<sequence>MPETYGYIKRIRGLVGHMPLILNCSGGVLLNDKREILLNHRTDNGTWSLPGGYMEYGETFAQTLIREYKEDSGLDVKIVKPLSVFDQGETVYPNGDVCQTIAMLYQVEQIGGSFAEADANETTEVKFWPLDALPPLLNQQNADMIAYAAAHCD</sequence>
<dbReference type="InterPro" id="IPR015797">
    <property type="entry name" value="NUDIX_hydrolase-like_dom_sf"/>
</dbReference>
<dbReference type="PROSITE" id="PS51462">
    <property type="entry name" value="NUDIX"/>
    <property type="match status" value="1"/>
</dbReference>
<keyword evidence="2 4" id="KW-0378">Hydrolase</keyword>
<accession>A0ABW4BFR4</accession>
<dbReference type="PANTHER" id="PTHR43046:SF2">
    <property type="entry name" value="8-OXO-DGTP DIPHOSPHATASE-RELATED"/>
    <property type="match status" value="1"/>
</dbReference>
<dbReference type="EMBL" id="JBHTOA010000030">
    <property type="protein sequence ID" value="MFD1399129.1"/>
    <property type="molecule type" value="Genomic_DNA"/>
</dbReference>
<dbReference type="PANTHER" id="PTHR43046">
    <property type="entry name" value="GDP-MANNOSE MANNOSYL HYDROLASE"/>
    <property type="match status" value="1"/>
</dbReference>
<organism evidence="4 5">
    <name type="scientific">Lacticaseibacillus suilingensis</name>
    <dbReference type="NCBI Taxonomy" id="2799577"/>
    <lineage>
        <taxon>Bacteria</taxon>
        <taxon>Bacillati</taxon>
        <taxon>Bacillota</taxon>
        <taxon>Bacilli</taxon>
        <taxon>Lactobacillales</taxon>
        <taxon>Lactobacillaceae</taxon>
        <taxon>Lacticaseibacillus</taxon>
    </lineage>
</organism>
<evidence type="ECO:0000313" key="4">
    <source>
        <dbReference type="EMBL" id="MFD1399129.1"/>
    </source>
</evidence>
<name>A0ABW4BFR4_9LACO</name>
<feature type="domain" description="Nudix hydrolase" evidence="3">
    <location>
        <begin position="19"/>
        <end position="152"/>
    </location>
</feature>